<dbReference type="EMBL" id="CP027754">
    <property type="protein sequence ID" value="AZE54615.1"/>
    <property type="molecule type" value="Genomic_DNA"/>
</dbReference>
<reference evidence="2 3" key="1">
    <citation type="submission" date="2018-03" db="EMBL/GenBank/DDBJ databases">
        <title>Diversity of phytobeneficial traits revealed by whole-genome analysis of worldwide-isolated phenazine-producing Pseudomonas spp.</title>
        <authorList>
            <person name="Biessy A."/>
            <person name="Novinscak A."/>
            <person name="Blom J."/>
            <person name="Leger G."/>
            <person name="Thomashow L.S."/>
            <person name="Cazorla F.M."/>
            <person name="Josic D."/>
            <person name="Filion M."/>
        </authorList>
    </citation>
    <scope>NUCLEOTIDE SEQUENCE [LARGE SCALE GENOMIC DNA]</scope>
    <source>
        <strain evidence="2 3">30B</strain>
    </source>
</reference>
<organism evidence="2 3">
    <name type="scientific">Pseudomonas synxantha</name>
    <dbReference type="NCBI Taxonomy" id="47883"/>
    <lineage>
        <taxon>Bacteria</taxon>
        <taxon>Pseudomonadati</taxon>
        <taxon>Pseudomonadota</taxon>
        <taxon>Gammaproteobacteria</taxon>
        <taxon>Pseudomonadales</taxon>
        <taxon>Pseudomonadaceae</taxon>
        <taxon>Pseudomonas</taxon>
    </lineage>
</organism>
<dbReference type="RefSeq" id="WP_241194461.1">
    <property type="nucleotide sequence ID" value="NZ_CP027754.1"/>
</dbReference>
<feature type="signal peptide" evidence="1">
    <location>
        <begin position="1"/>
        <end position="21"/>
    </location>
</feature>
<feature type="chain" id="PRO_5018034549" description="Lipoprotein" evidence="1">
    <location>
        <begin position="22"/>
        <end position="153"/>
    </location>
</feature>
<gene>
    <name evidence="2" type="ORF">C4K03_2460</name>
</gene>
<name>A0A3G7U5P0_9PSED</name>
<accession>A0A3G7U5P0</accession>
<sequence length="153" mass="17103">MKKWTTPLMLALPLALTGCTAAPSIPVAFGSPTYVHRLTYDTLYSAKPFTEATLYYYDNGTYKIISPGEEHYGVYVVKGDFDAPRYAITYISLPSTDWYGNVALHELLFDAGSGKFGQQALLPSDQYIPPQDGQFVLERNSIDDPRPLRWPAN</sequence>
<evidence type="ECO:0000256" key="1">
    <source>
        <dbReference type="SAM" id="SignalP"/>
    </source>
</evidence>
<dbReference type="PROSITE" id="PS51257">
    <property type="entry name" value="PROKAR_LIPOPROTEIN"/>
    <property type="match status" value="1"/>
</dbReference>
<evidence type="ECO:0000313" key="3">
    <source>
        <dbReference type="Proteomes" id="UP000268696"/>
    </source>
</evidence>
<dbReference type="Proteomes" id="UP000268696">
    <property type="component" value="Chromosome"/>
</dbReference>
<protein>
    <recommendedName>
        <fullName evidence="4">Lipoprotein</fullName>
    </recommendedName>
</protein>
<evidence type="ECO:0000313" key="2">
    <source>
        <dbReference type="EMBL" id="AZE54615.1"/>
    </source>
</evidence>
<proteinExistence type="predicted"/>
<keyword evidence="1" id="KW-0732">Signal</keyword>
<dbReference type="AlphaFoldDB" id="A0A3G7U5P0"/>
<evidence type="ECO:0008006" key="4">
    <source>
        <dbReference type="Google" id="ProtNLM"/>
    </source>
</evidence>